<evidence type="ECO:0000256" key="7">
    <source>
        <dbReference type="ARBA" id="ARBA00022692"/>
    </source>
</evidence>
<comment type="similarity">
    <text evidence="2">Belongs to the GSP J family.</text>
</comment>
<dbReference type="PANTHER" id="PTHR39583:SF2">
    <property type="entry name" value="TYPE II SECRETION SYSTEM PROTEIN J"/>
    <property type="match status" value="1"/>
</dbReference>
<evidence type="ECO:0000256" key="9">
    <source>
        <dbReference type="ARBA" id="ARBA00023136"/>
    </source>
</evidence>
<dbReference type="Proteomes" id="UP001201273">
    <property type="component" value="Unassembled WGS sequence"/>
</dbReference>
<dbReference type="Pfam" id="PF07963">
    <property type="entry name" value="N_methyl"/>
    <property type="match status" value="1"/>
</dbReference>
<evidence type="ECO:0000256" key="11">
    <source>
        <dbReference type="SAM" id="Phobius"/>
    </source>
</evidence>
<accession>A0ABS8W9I7</accession>
<dbReference type="RefSeq" id="WP_233052282.1">
    <property type="nucleotide sequence ID" value="NZ_JAIMJA010000006.1"/>
</dbReference>
<name>A0ABS8W9I7_9GAMM</name>
<dbReference type="Gene3D" id="3.10.610.10">
    <property type="entry name" value="GSPII I/J protein-like"/>
    <property type="match status" value="1"/>
</dbReference>
<keyword evidence="7 11" id="KW-0812">Transmembrane</keyword>
<dbReference type="PROSITE" id="PS00409">
    <property type="entry name" value="PROKAR_NTER_METHYL"/>
    <property type="match status" value="1"/>
</dbReference>
<evidence type="ECO:0000256" key="5">
    <source>
        <dbReference type="ARBA" id="ARBA00022481"/>
    </source>
</evidence>
<feature type="compositionally biased region" description="Low complexity" evidence="10">
    <location>
        <begin position="208"/>
        <end position="244"/>
    </location>
</feature>
<keyword evidence="5" id="KW-0488">Methylation</keyword>
<dbReference type="PANTHER" id="PTHR39583">
    <property type="entry name" value="TYPE II SECRETION SYSTEM PROTEIN J-RELATED"/>
    <property type="match status" value="1"/>
</dbReference>
<keyword evidence="6" id="KW-0997">Cell inner membrane</keyword>
<dbReference type="InterPro" id="IPR012902">
    <property type="entry name" value="N_methyl_site"/>
</dbReference>
<sequence length="256" mass="27990">MRLTQRGFTLLEILIAIAVFSVLSLAAYQVLQGVMRSDKISSEHTEKLKQMQRAMLIIERDMTQMVARTTRNGAEPNGALLRAGKYIAESESDGIDFVRLGWSNPQGQLPRSNLVRVAYRIKENNLERLYFLYPDAVSGQEPEVQVLIKGVNNLTLRYWDKSWQASWTNKDKLPAGIAMEFDFEDYGVISRLFLTPEGEAVKAKVPQNPARNSSSNNTNSASGANSTTGGNSTTTGGNSTTGTNGPNGGPVNGGRS</sequence>
<feature type="compositionally biased region" description="Gly residues" evidence="10">
    <location>
        <begin position="245"/>
        <end position="256"/>
    </location>
</feature>
<evidence type="ECO:0000256" key="8">
    <source>
        <dbReference type="ARBA" id="ARBA00022989"/>
    </source>
</evidence>
<evidence type="ECO:0000313" key="13">
    <source>
        <dbReference type="Proteomes" id="UP001201273"/>
    </source>
</evidence>
<evidence type="ECO:0000256" key="3">
    <source>
        <dbReference type="ARBA" id="ARBA00021539"/>
    </source>
</evidence>
<protein>
    <recommendedName>
        <fullName evidence="3">Type II secretion system protein J</fullName>
    </recommendedName>
</protein>
<dbReference type="InterPro" id="IPR010055">
    <property type="entry name" value="T2SS_protein-GspJ"/>
</dbReference>
<dbReference type="Gene3D" id="2.10.70.20">
    <property type="entry name" value="gspk-gspi-gspj complex like domains"/>
    <property type="match status" value="1"/>
</dbReference>
<evidence type="ECO:0000256" key="1">
    <source>
        <dbReference type="ARBA" id="ARBA00004377"/>
    </source>
</evidence>
<gene>
    <name evidence="12" type="primary">gspJ</name>
    <name evidence="12" type="ORF">K6Y31_08025</name>
</gene>
<dbReference type="NCBIfam" id="TIGR02532">
    <property type="entry name" value="IV_pilin_GFxxxE"/>
    <property type="match status" value="1"/>
</dbReference>
<dbReference type="InterPro" id="IPR045584">
    <property type="entry name" value="Pilin-like"/>
</dbReference>
<keyword evidence="4" id="KW-1003">Cell membrane</keyword>
<feature type="region of interest" description="Disordered" evidence="10">
    <location>
        <begin position="203"/>
        <end position="256"/>
    </location>
</feature>
<comment type="caution">
    <text evidence="12">The sequence shown here is derived from an EMBL/GenBank/DDBJ whole genome shotgun (WGS) entry which is preliminary data.</text>
</comment>
<dbReference type="Pfam" id="PF11612">
    <property type="entry name" value="T2SSJ"/>
    <property type="match status" value="1"/>
</dbReference>
<feature type="transmembrane region" description="Helical" evidence="11">
    <location>
        <begin position="7"/>
        <end position="31"/>
    </location>
</feature>
<keyword evidence="8 11" id="KW-1133">Transmembrane helix</keyword>
<keyword evidence="13" id="KW-1185">Reference proteome</keyword>
<evidence type="ECO:0000256" key="2">
    <source>
        <dbReference type="ARBA" id="ARBA00011084"/>
    </source>
</evidence>
<evidence type="ECO:0000313" key="12">
    <source>
        <dbReference type="EMBL" id="MCE2594762.1"/>
    </source>
</evidence>
<keyword evidence="9 11" id="KW-0472">Membrane</keyword>
<organism evidence="12 13">
    <name type="scientific">Motilimonas cestriensis</name>
    <dbReference type="NCBI Taxonomy" id="2742685"/>
    <lineage>
        <taxon>Bacteria</taxon>
        <taxon>Pseudomonadati</taxon>
        <taxon>Pseudomonadota</taxon>
        <taxon>Gammaproteobacteria</taxon>
        <taxon>Alteromonadales</taxon>
        <taxon>Alteromonadales genera incertae sedis</taxon>
        <taxon>Motilimonas</taxon>
    </lineage>
</organism>
<dbReference type="EMBL" id="JAIMJA010000006">
    <property type="protein sequence ID" value="MCE2594762.1"/>
    <property type="molecule type" value="Genomic_DNA"/>
</dbReference>
<evidence type="ECO:0000256" key="4">
    <source>
        <dbReference type="ARBA" id="ARBA00022475"/>
    </source>
</evidence>
<evidence type="ECO:0000256" key="10">
    <source>
        <dbReference type="SAM" id="MobiDB-lite"/>
    </source>
</evidence>
<comment type="subcellular location">
    <subcellularLocation>
        <location evidence="1">Cell inner membrane</location>
        <topology evidence="1">Single-pass membrane protein</topology>
    </subcellularLocation>
</comment>
<dbReference type="SUPFAM" id="SSF54523">
    <property type="entry name" value="Pili subunits"/>
    <property type="match status" value="1"/>
</dbReference>
<dbReference type="NCBIfam" id="TIGR01711">
    <property type="entry name" value="gspJ"/>
    <property type="match status" value="1"/>
</dbReference>
<dbReference type="InterPro" id="IPR051621">
    <property type="entry name" value="T2SS_protein_J"/>
</dbReference>
<reference evidence="12 13" key="1">
    <citation type="journal article" date="2022" name="Environ. Microbiol. Rep.">
        <title>Eco-phylogenetic analyses reveal divergent evolution of vitamin B12 metabolism in the marine bacterial family 'Psychromonadaceae'.</title>
        <authorList>
            <person name="Jin X."/>
            <person name="Yang Y."/>
            <person name="Cao H."/>
            <person name="Gao B."/>
            <person name="Zhao Z."/>
        </authorList>
    </citation>
    <scope>NUCLEOTIDE SEQUENCE [LARGE SCALE GENOMIC DNA]</scope>
    <source>
        <strain evidence="12 13">MKS20</strain>
    </source>
</reference>
<evidence type="ECO:0000256" key="6">
    <source>
        <dbReference type="ARBA" id="ARBA00022519"/>
    </source>
</evidence>
<proteinExistence type="inferred from homology"/>